<dbReference type="InterPro" id="IPR045036">
    <property type="entry name" value="Spartin-like"/>
</dbReference>
<sequence>MGGGFDINLSDSSKAGIIAPAGHFVAGQFPNLQDMSMQQGSEVELVKRIRGAQLFLVDGEESVLMQCGDFSIRLLKQAHPSPLAAVVASVGQVQWPVGKDAPILKVWNRRYTFALPGLVYGLLFPEIGTPAIVLQQLESVMDQYCTFQIHQEIAYAAQRQIAANRGRDFAAKYWTAVAPDVETMSSRIARQICSTSTIVVDSIMMAGEWASLGIQQAGGAANFVKRKLSVVAAAAAAAGGDDHVIMQKNPRILKRIQQAQRMSAVAKLMSKTLLKGAISVSTHVATGLADLNHVHDDAPASLSGAQLGRQTSSAAAGLVESAAFPGTAKPSVAVASVDAFAKVVEVVETAGKSLYAATKAVGTNLVQQRFGTDAGQMMEDSFGVVGNAIDTAWTLNKLGLSMLLQATAASTILSTTSTGTAAAGSSKTKKPYIPTTLNNLQQQPPAASSMHLFPSKSEQQQLEARSDAEHQTLLQSAASHQQEQEPSSAKNLAAAGSGHANLFTDAENDVSSLPQTHVFLGPAIQHPNAVSSFTPAAAADSSYIPHQPKNACDASADPSYISRQPKKVFDVSANSCYISHQPKNYAFDASADSNILQQPKNAFEQFNLFQNYDLGVQARSESPSIFNFPFSLNRKE</sequence>
<keyword evidence="4" id="KW-1185">Reference proteome</keyword>
<feature type="domain" description="Senescence" evidence="2">
    <location>
        <begin position="183"/>
        <end position="408"/>
    </location>
</feature>
<evidence type="ECO:0000259" key="2">
    <source>
        <dbReference type="Pfam" id="PF06911"/>
    </source>
</evidence>
<reference evidence="3" key="1">
    <citation type="submission" date="2024-02" db="EMBL/GenBank/DDBJ databases">
        <authorList>
            <consortium name="ELIXIR-Norway"/>
            <consortium name="Elixir Norway"/>
        </authorList>
    </citation>
    <scope>NUCLEOTIDE SEQUENCE</scope>
</reference>
<evidence type="ECO:0000313" key="4">
    <source>
        <dbReference type="Proteomes" id="UP001497444"/>
    </source>
</evidence>
<dbReference type="EMBL" id="OZ020111">
    <property type="protein sequence ID" value="CAK9263852.1"/>
    <property type="molecule type" value="Genomic_DNA"/>
</dbReference>
<name>A0ABP0WBP7_9BRYO</name>
<dbReference type="PANTHER" id="PTHR21068:SF49">
    <property type="entry name" value="SENESCENCE DOMAIN-CONTAINING PROTEIN"/>
    <property type="match status" value="1"/>
</dbReference>
<feature type="region of interest" description="Disordered" evidence="1">
    <location>
        <begin position="438"/>
        <end position="495"/>
    </location>
</feature>
<proteinExistence type="predicted"/>
<evidence type="ECO:0000256" key="1">
    <source>
        <dbReference type="SAM" id="MobiDB-lite"/>
    </source>
</evidence>
<dbReference type="Pfam" id="PF06911">
    <property type="entry name" value="Senescence"/>
    <property type="match status" value="1"/>
</dbReference>
<dbReference type="PANTHER" id="PTHR21068">
    <property type="entry name" value="SPARTIN"/>
    <property type="match status" value="1"/>
</dbReference>
<protein>
    <recommendedName>
        <fullName evidence="2">Senescence domain-containing protein</fullName>
    </recommendedName>
</protein>
<accession>A0ABP0WBP7</accession>
<gene>
    <name evidence="3" type="ORF">CSSPJE1EN1_LOCUS9330</name>
</gene>
<organism evidence="3 4">
    <name type="scientific">Sphagnum jensenii</name>
    <dbReference type="NCBI Taxonomy" id="128206"/>
    <lineage>
        <taxon>Eukaryota</taxon>
        <taxon>Viridiplantae</taxon>
        <taxon>Streptophyta</taxon>
        <taxon>Embryophyta</taxon>
        <taxon>Bryophyta</taxon>
        <taxon>Sphagnophytina</taxon>
        <taxon>Sphagnopsida</taxon>
        <taxon>Sphagnales</taxon>
        <taxon>Sphagnaceae</taxon>
        <taxon>Sphagnum</taxon>
    </lineage>
</organism>
<dbReference type="InterPro" id="IPR009686">
    <property type="entry name" value="Senescence/spartin_C"/>
</dbReference>
<dbReference type="Proteomes" id="UP001497444">
    <property type="component" value="Chromosome 16"/>
</dbReference>
<evidence type="ECO:0000313" key="3">
    <source>
        <dbReference type="EMBL" id="CAK9263852.1"/>
    </source>
</evidence>
<feature type="compositionally biased region" description="Polar residues" evidence="1">
    <location>
        <begin position="472"/>
        <end position="490"/>
    </location>
</feature>